<keyword evidence="6" id="KW-1185">Reference proteome</keyword>
<evidence type="ECO:0000256" key="3">
    <source>
        <dbReference type="ARBA" id="ARBA00023163"/>
    </source>
</evidence>
<dbReference type="Proteomes" id="UP001144096">
    <property type="component" value="Unassembled WGS sequence"/>
</dbReference>
<evidence type="ECO:0000313" key="5">
    <source>
        <dbReference type="EMBL" id="MCR6484831.1"/>
    </source>
</evidence>
<dbReference type="InterPro" id="IPR023187">
    <property type="entry name" value="Tscrpt_reg_MarR-type_CS"/>
</dbReference>
<keyword evidence="1" id="KW-0805">Transcription regulation</keyword>
<dbReference type="InterPro" id="IPR000835">
    <property type="entry name" value="HTH_MarR-typ"/>
</dbReference>
<dbReference type="PROSITE" id="PS01117">
    <property type="entry name" value="HTH_MARR_1"/>
    <property type="match status" value="1"/>
</dbReference>
<sequence>MPHSYEDLEGVVYPLTRIGESLRRAQLRAADPTRVAILRLAAVKGRVRPSEVAAELDVHQSSITRQTRTLEDAGHVLLEADPEDRRSCLISLTDAGWDEVRRLTKLGLDRFADFLRDWPAEDVRQLGELLSRLETSVAAAKKRPSPGRRWQREAD</sequence>
<keyword evidence="3" id="KW-0804">Transcription</keyword>
<comment type="caution">
    <text evidence="5">The sequence shown here is derived from an EMBL/GenBank/DDBJ whole genome shotgun (WGS) entry which is preliminary data.</text>
</comment>
<dbReference type="Gene3D" id="1.10.10.10">
    <property type="entry name" value="Winged helix-like DNA-binding domain superfamily/Winged helix DNA-binding domain"/>
    <property type="match status" value="1"/>
</dbReference>
<dbReference type="PANTHER" id="PTHR33164">
    <property type="entry name" value="TRANSCRIPTIONAL REGULATOR, MARR FAMILY"/>
    <property type="match status" value="1"/>
</dbReference>
<accession>A0A9X2N9V1</accession>
<dbReference type="GO" id="GO:0006950">
    <property type="term" value="P:response to stress"/>
    <property type="evidence" value="ECO:0007669"/>
    <property type="project" value="TreeGrafter"/>
</dbReference>
<dbReference type="PROSITE" id="PS50995">
    <property type="entry name" value="HTH_MARR_2"/>
    <property type="match status" value="1"/>
</dbReference>
<dbReference type="InterPro" id="IPR036390">
    <property type="entry name" value="WH_DNA-bd_sf"/>
</dbReference>
<proteinExistence type="predicted"/>
<dbReference type="RefSeq" id="WP_257921436.1">
    <property type="nucleotide sequence ID" value="NZ_JAMXQV010000008.1"/>
</dbReference>
<reference evidence="5" key="1">
    <citation type="submission" date="2022-06" db="EMBL/GenBank/DDBJ databases">
        <title>Amycolatopsis iheyaensis sp. nov., a new species of the genus Amycolatopsis isolated from soil in Iheya island, Japan.</title>
        <authorList>
            <person name="Ngamcharungchit C."/>
            <person name="Kanto H."/>
            <person name="Take A."/>
            <person name="Intra B."/>
            <person name="Matsumoto A."/>
            <person name="Panbangred W."/>
            <person name="Inahashi Y."/>
        </authorList>
    </citation>
    <scope>NUCLEOTIDE SEQUENCE</scope>
    <source>
        <strain evidence="5">OK19-0408</strain>
    </source>
</reference>
<dbReference type="PANTHER" id="PTHR33164:SF57">
    <property type="entry name" value="MARR-FAMILY TRANSCRIPTIONAL REGULATOR"/>
    <property type="match status" value="1"/>
</dbReference>
<name>A0A9X2N9V1_9PSEU</name>
<protein>
    <submittedName>
        <fullName evidence="5">MarR family transcriptional regulator</fullName>
    </submittedName>
</protein>
<keyword evidence="2" id="KW-0238">DNA-binding</keyword>
<dbReference type="PRINTS" id="PR00598">
    <property type="entry name" value="HTHMARR"/>
</dbReference>
<evidence type="ECO:0000313" key="6">
    <source>
        <dbReference type="Proteomes" id="UP001144096"/>
    </source>
</evidence>
<dbReference type="AlphaFoldDB" id="A0A9X2N9V1"/>
<dbReference type="SUPFAM" id="SSF46785">
    <property type="entry name" value="Winged helix' DNA-binding domain"/>
    <property type="match status" value="1"/>
</dbReference>
<evidence type="ECO:0000256" key="1">
    <source>
        <dbReference type="ARBA" id="ARBA00023015"/>
    </source>
</evidence>
<evidence type="ECO:0000256" key="2">
    <source>
        <dbReference type="ARBA" id="ARBA00023125"/>
    </source>
</evidence>
<dbReference type="GO" id="GO:0003677">
    <property type="term" value="F:DNA binding"/>
    <property type="evidence" value="ECO:0007669"/>
    <property type="project" value="UniProtKB-KW"/>
</dbReference>
<feature type="domain" description="HTH marR-type" evidence="4">
    <location>
        <begin position="1"/>
        <end position="135"/>
    </location>
</feature>
<gene>
    <name evidence="5" type="ORF">M8542_18540</name>
</gene>
<dbReference type="InterPro" id="IPR036388">
    <property type="entry name" value="WH-like_DNA-bd_sf"/>
</dbReference>
<dbReference type="InterPro" id="IPR039422">
    <property type="entry name" value="MarR/SlyA-like"/>
</dbReference>
<dbReference type="GO" id="GO:0003700">
    <property type="term" value="F:DNA-binding transcription factor activity"/>
    <property type="evidence" value="ECO:0007669"/>
    <property type="project" value="InterPro"/>
</dbReference>
<evidence type="ECO:0000259" key="4">
    <source>
        <dbReference type="PROSITE" id="PS50995"/>
    </source>
</evidence>
<organism evidence="5 6">
    <name type="scientific">Amycolatopsis iheyensis</name>
    <dbReference type="NCBI Taxonomy" id="2945988"/>
    <lineage>
        <taxon>Bacteria</taxon>
        <taxon>Bacillati</taxon>
        <taxon>Actinomycetota</taxon>
        <taxon>Actinomycetes</taxon>
        <taxon>Pseudonocardiales</taxon>
        <taxon>Pseudonocardiaceae</taxon>
        <taxon>Amycolatopsis</taxon>
    </lineage>
</organism>
<dbReference type="Pfam" id="PF01047">
    <property type="entry name" value="MarR"/>
    <property type="match status" value="1"/>
</dbReference>
<dbReference type="SMART" id="SM00347">
    <property type="entry name" value="HTH_MARR"/>
    <property type="match status" value="1"/>
</dbReference>
<dbReference type="EMBL" id="JAMXQV010000008">
    <property type="protein sequence ID" value="MCR6484831.1"/>
    <property type="molecule type" value="Genomic_DNA"/>
</dbReference>